<dbReference type="InterPro" id="IPR004813">
    <property type="entry name" value="OPT"/>
</dbReference>
<feature type="transmembrane region" description="Helical" evidence="7">
    <location>
        <begin position="122"/>
        <end position="148"/>
    </location>
</feature>
<dbReference type="AlphaFoldDB" id="A0A165UTW4"/>
<keyword evidence="5 7" id="KW-1133">Transmembrane helix</keyword>
<keyword evidence="6 7" id="KW-0472">Membrane</keyword>
<dbReference type="GO" id="GO:0035673">
    <property type="term" value="F:oligopeptide transmembrane transporter activity"/>
    <property type="evidence" value="ECO:0007669"/>
    <property type="project" value="InterPro"/>
</dbReference>
<feature type="transmembrane region" description="Helical" evidence="7">
    <location>
        <begin position="641"/>
        <end position="661"/>
    </location>
</feature>
<comment type="subcellular location">
    <subcellularLocation>
        <location evidence="1">Membrane</location>
        <topology evidence="1">Multi-pass membrane protein</topology>
    </subcellularLocation>
</comment>
<evidence type="ECO:0000256" key="4">
    <source>
        <dbReference type="ARBA" id="ARBA00022692"/>
    </source>
</evidence>
<reference evidence="8 9" key="1">
    <citation type="journal article" date="2016" name="Mol. Biol. Evol.">
        <title>Comparative Genomics of Early-Diverging Mushroom-Forming Fungi Provides Insights into the Origins of Lignocellulose Decay Capabilities.</title>
        <authorList>
            <person name="Nagy L.G."/>
            <person name="Riley R."/>
            <person name="Tritt A."/>
            <person name="Adam C."/>
            <person name="Daum C."/>
            <person name="Floudas D."/>
            <person name="Sun H."/>
            <person name="Yadav J.S."/>
            <person name="Pangilinan J."/>
            <person name="Larsson K.H."/>
            <person name="Matsuura K."/>
            <person name="Barry K."/>
            <person name="Labutti K."/>
            <person name="Kuo R."/>
            <person name="Ohm R.A."/>
            <person name="Bhattacharya S.S."/>
            <person name="Shirouzu T."/>
            <person name="Yoshinaga Y."/>
            <person name="Martin F.M."/>
            <person name="Grigoriev I.V."/>
            <person name="Hibbett D.S."/>
        </authorList>
    </citation>
    <scope>NUCLEOTIDE SEQUENCE [LARGE SCALE GENOMIC DNA]</scope>
    <source>
        <strain evidence="8 9">HHB14362 ss-1</strain>
    </source>
</reference>
<keyword evidence="4 7" id="KW-0812">Transmembrane</keyword>
<evidence type="ECO:0000256" key="5">
    <source>
        <dbReference type="ARBA" id="ARBA00022989"/>
    </source>
</evidence>
<proteinExistence type="inferred from homology"/>
<dbReference type="OrthoDB" id="77405at2759"/>
<dbReference type="InterPro" id="IPR045035">
    <property type="entry name" value="YSL-like"/>
</dbReference>
<dbReference type="InParanoid" id="A0A165UTW4"/>
<feature type="transmembrane region" description="Helical" evidence="7">
    <location>
        <begin position="575"/>
        <end position="600"/>
    </location>
</feature>
<evidence type="ECO:0000256" key="1">
    <source>
        <dbReference type="ARBA" id="ARBA00004141"/>
    </source>
</evidence>
<feature type="transmembrane region" description="Helical" evidence="7">
    <location>
        <begin position="210"/>
        <end position="228"/>
    </location>
</feature>
<dbReference type="PANTHER" id="PTHR31645">
    <property type="entry name" value="OLIGOPEPTIDE TRANSPORTER YGL114W-RELATED"/>
    <property type="match status" value="1"/>
</dbReference>
<keyword evidence="3" id="KW-0813">Transport</keyword>
<organism evidence="8 9">
    <name type="scientific">Neolentinus lepideus HHB14362 ss-1</name>
    <dbReference type="NCBI Taxonomy" id="1314782"/>
    <lineage>
        <taxon>Eukaryota</taxon>
        <taxon>Fungi</taxon>
        <taxon>Dikarya</taxon>
        <taxon>Basidiomycota</taxon>
        <taxon>Agaricomycotina</taxon>
        <taxon>Agaricomycetes</taxon>
        <taxon>Gloeophyllales</taxon>
        <taxon>Gloeophyllaceae</taxon>
        <taxon>Neolentinus</taxon>
    </lineage>
</organism>
<protein>
    <submittedName>
        <fullName evidence="8">OPT oligopeptide transporter</fullName>
    </submittedName>
</protein>
<feature type="transmembrane region" description="Helical" evidence="7">
    <location>
        <begin position="392"/>
        <end position="413"/>
    </location>
</feature>
<accession>A0A165UTW4</accession>
<feature type="transmembrane region" description="Helical" evidence="7">
    <location>
        <begin position="267"/>
        <end position="283"/>
    </location>
</feature>
<dbReference type="Proteomes" id="UP000076761">
    <property type="component" value="Unassembled WGS sequence"/>
</dbReference>
<dbReference type="Pfam" id="PF03169">
    <property type="entry name" value="OPT"/>
    <property type="match status" value="1"/>
</dbReference>
<feature type="transmembrane region" description="Helical" evidence="7">
    <location>
        <begin position="456"/>
        <end position="476"/>
    </location>
</feature>
<evidence type="ECO:0000256" key="3">
    <source>
        <dbReference type="ARBA" id="ARBA00022448"/>
    </source>
</evidence>
<evidence type="ECO:0000256" key="2">
    <source>
        <dbReference type="ARBA" id="ARBA00008807"/>
    </source>
</evidence>
<feature type="transmembrane region" description="Helical" evidence="7">
    <location>
        <begin position="713"/>
        <end position="734"/>
    </location>
</feature>
<gene>
    <name evidence="8" type="ORF">NEOLEDRAFT_1160842</name>
</gene>
<evidence type="ECO:0000256" key="6">
    <source>
        <dbReference type="ARBA" id="ARBA00023136"/>
    </source>
</evidence>
<dbReference type="NCBIfam" id="TIGR00728">
    <property type="entry name" value="OPT_sfam"/>
    <property type="match status" value="1"/>
</dbReference>
<evidence type="ECO:0000256" key="7">
    <source>
        <dbReference type="SAM" id="Phobius"/>
    </source>
</evidence>
<feature type="transmembrane region" description="Helical" evidence="7">
    <location>
        <begin position="345"/>
        <end position="366"/>
    </location>
</feature>
<dbReference type="GO" id="GO:0000329">
    <property type="term" value="C:fungal-type vacuole membrane"/>
    <property type="evidence" value="ECO:0007669"/>
    <property type="project" value="TreeGrafter"/>
</dbReference>
<name>A0A165UTW4_9AGAM</name>
<feature type="transmembrane region" description="Helical" evidence="7">
    <location>
        <begin position="673"/>
        <end position="701"/>
    </location>
</feature>
<dbReference type="PANTHER" id="PTHR31645:SF3">
    <property type="entry name" value="OLIGOPEPTIDE TRANSPORTER"/>
    <property type="match status" value="1"/>
</dbReference>
<feature type="transmembrane region" description="Helical" evidence="7">
    <location>
        <begin position="482"/>
        <end position="500"/>
    </location>
</feature>
<comment type="similarity">
    <text evidence="2">Belongs to the oligopeptide OPT transporter family.</text>
</comment>
<evidence type="ECO:0000313" key="8">
    <source>
        <dbReference type="EMBL" id="KZT28698.1"/>
    </source>
</evidence>
<dbReference type="EMBL" id="KV425556">
    <property type="protein sequence ID" value="KZT28698.1"/>
    <property type="molecule type" value="Genomic_DNA"/>
</dbReference>
<sequence>MTSRVLLSRATRGLASVNRPPITIVMANTAVFYGSHINVSSPQIVDTQVGTREDYIDEKEQVYGSAEKGEHIGVDPVDSIDVKSAYGDSSEDDEYGMTFGVEDPFPEDPNALPEPQQFTFRAIIVGSILGGWTFGAGLFGSIFGFAILKPLSKILPEKFGGGYFGPKENVCVMSTATAAGSLGLLFASGFPAMYQLGLMGPSPQADIGRLFTFTIACAYFGLFFTIPLRKFYILKLKLVFPSSVAAAYTIRSLHIGKNAEANARKKTMGLIIAFCFAIIWRVTSEYAPGIMWDWHWAYWFYRAGWKWIIRAENFYWVIEWTPAFIGCGLLVGLNSATSFLGGSVLAWAIIAPVLVSTGKAIGTTISPKYPGYINMMGMTLNDPVHAPSPRYWLIWPGTLMLLCASFAEVFCNFRSIITAVKHMMIPVIAKLRKTDVKVAEEYLIHDPAPPHEQVPVWLWTMGIVLSTIVSMVVMAVQFGQNAGVTLLAIIFAFLFSLIGAECCGRVSVIPVTSIGNASQLVFGGVSKGRTKTVQQNQKSNSLSGMLALAASEQCADMLGDLKTTHLLGASPRVQLYAQCVGALVSIFMSAGMFVLFATAYPCIIDLEASATCSFPAPDVASWRAVAVAVSSPTLPIPPSSGYTALGLGTAAVLTTIIKYRWVPPEKHHWVPNFNAMGIAFILNSCTYPIAMFMGAVIATVWKKTHGASHAMYLFPLAAGFVAGEGLGGIVNAVLQIAGVSGSVYGTAVGCPMGVYCG</sequence>
<feature type="transmembrane region" description="Helical" evidence="7">
    <location>
        <begin position="169"/>
        <end position="190"/>
    </location>
</feature>
<keyword evidence="9" id="KW-1185">Reference proteome</keyword>
<feature type="transmembrane region" description="Helical" evidence="7">
    <location>
        <begin position="314"/>
        <end position="333"/>
    </location>
</feature>
<dbReference type="STRING" id="1314782.A0A165UTW4"/>
<evidence type="ECO:0000313" key="9">
    <source>
        <dbReference type="Proteomes" id="UP000076761"/>
    </source>
</evidence>